<keyword evidence="1" id="KW-0732">Signal</keyword>
<evidence type="ECO:0008006" key="4">
    <source>
        <dbReference type="Google" id="ProtNLM"/>
    </source>
</evidence>
<sequence>MNQFTCGAGVCAGLLAASMAFTRPAPAATPDPAPGGCNAPASWFSGRSVPKPDPGNAAQFNSNCAFHQFSWQSFLWLTQVAAPGKLRFETLYSDRAIVPGAPRPREHVLGGVNQANSHGILVDQNGRAVYTAMMIDDVYRNFVIKNQLYTAEGMQKADAGMVFPNGALSLKSTWKIVAPGEDASRFYTTDATIELLSKVDGGVGIDANPKTARAKVALVGLHVAVVVAGHPEAIWATFEHVDNAPDFGADQRPSDVVSEHSYTFYKGGTIAADCNANNASIIELDARTQILSPPTQACRQYRTGAGDLSNVNNIDSLNHSVLSQLAPRSPWKNYREVGAVWFKGKNKLVPDWTPNVDPNPMTGSTLLSSAVIETFTQNTTSENGCFSCHNTMAVTDTNDITRTLSGKNINTSHILLQKYLNVATVKR</sequence>
<dbReference type="RefSeq" id="WP_126075644.1">
    <property type="nucleotide sequence ID" value="NZ_CP051166.1"/>
</dbReference>
<comment type="caution">
    <text evidence="2">The sequence shown here is derived from an EMBL/GenBank/DDBJ whole genome shotgun (WGS) entry which is preliminary data.</text>
</comment>
<name>A0A430HIH1_9BURK</name>
<feature type="signal peptide" evidence="1">
    <location>
        <begin position="1"/>
        <end position="27"/>
    </location>
</feature>
<dbReference type="EMBL" id="RXLQ01000010">
    <property type="protein sequence ID" value="RSZ57301.1"/>
    <property type="molecule type" value="Genomic_DNA"/>
</dbReference>
<proteinExistence type="predicted"/>
<evidence type="ECO:0000313" key="3">
    <source>
        <dbReference type="Proteomes" id="UP000278085"/>
    </source>
</evidence>
<accession>A0A430HIH1</accession>
<dbReference type="AlphaFoldDB" id="A0A430HIH1"/>
<keyword evidence="3" id="KW-1185">Reference proteome</keyword>
<evidence type="ECO:0000256" key="1">
    <source>
        <dbReference type="SAM" id="SignalP"/>
    </source>
</evidence>
<protein>
    <recommendedName>
        <fullName evidence="4">Cytochrome c family protein</fullName>
    </recommendedName>
</protein>
<dbReference type="Proteomes" id="UP000278085">
    <property type="component" value="Unassembled WGS sequence"/>
</dbReference>
<feature type="chain" id="PRO_5019199912" description="Cytochrome c family protein" evidence="1">
    <location>
        <begin position="28"/>
        <end position="427"/>
    </location>
</feature>
<organism evidence="2 3">
    <name type="scientific">Massilia atriviolacea</name>
    <dbReference type="NCBI Taxonomy" id="2495579"/>
    <lineage>
        <taxon>Bacteria</taxon>
        <taxon>Pseudomonadati</taxon>
        <taxon>Pseudomonadota</taxon>
        <taxon>Betaproteobacteria</taxon>
        <taxon>Burkholderiales</taxon>
        <taxon>Oxalobacteraceae</taxon>
        <taxon>Telluria group</taxon>
        <taxon>Massilia</taxon>
    </lineage>
</organism>
<reference evidence="2 3" key="1">
    <citation type="submission" date="2018-12" db="EMBL/GenBank/DDBJ databases">
        <authorList>
            <person name="Yang E."/>
        </authorList>
    </citation>
    <scope>NUCLEOTIDE SEQUENCE [LARGE SCALE GENOMIC DNA]</scope>
    <source>
        <strain evidence="2 3">SOD</strain>
    </source>
</reference>
<gene>
    <name evidence="2" type="ORF">EJB06_19245</name>
</gene>
<dbReference type="OrthoDB" id="280897at2"/>
<evidence type="ECO:0000313" key="2">
    <source>
        <dbReference type="EMBL" id="RSZ57301.1"/>
    </source>
</evidence>